<sequence>MLRKWCVTDSLAPAQELNIFGGALKRSFAGKHKLKANISWNSPACKVSWTTVRTCKAVSSWPSIQSQTAEYPAVRSSSNLALLQPSSRVQYASSRYGARRPSRCGHFQRGFTVCSSTLKEHESVLNGSGTFDSLEGYGAVVKILATEQAPDWINPWQTRTARRRSGSGVLICRKGEPMPFSNDIANAHVILTAAHVVANQTFLQ</sequence>
<evidence type="ECO:0008006" key="3">
    <source>
        <dbReference type="Google" id="ProtNLM"/>
    </source>
</evidence>
<dbReference type="EMBL" id="LGRX02009819">
    <property type="protein sequence ID" value="KAK3271348.1"/>
    <property type="molecule type" value="Genomic_DNA"/>
</dbReference>
<comment type="caution">
    <text evidence="1">The sequence shown here is derived from an EMBL/GenBank/DDBJ whole genome shotgun (WGS) entry which is preliminary data.</text>
</comment>
<dbReference type="InterPro" id="IPR043504">
    <property type="entry name" value="Peptidase_S1_PA_chymotrypsin"/>
</dbReference>
<gene>
    <name evidence="1" type="ORF">CYMTET_20295</name>
</gene>
<protein>
    <recommendedName>
        <fullName evidence="3">Peptidase S1 domain-containing protein</fullName>
    </recommendedName>
</protein>
<accession>A0AAE0G4G6</accession>
<name>A0AAE0G4G6_9CHLO</name>
<dbReference type="Proteomes" id="UP001190700">
    <property type="component" value="Unassembled WGS sequence"/>
</dbReference>
<reference evidence="1 2" key="1">
    <citation type="journal article" date="2015" name="Genome Biol. Evol.">
        <title>Comparative Genomics of a Bacterivorous Green Alga Reveals Evolutionary Causalities and Consequences of Phago-Mixotrophic Mode of Nutrition.</title>
        <authorList>
            <person name="Burns J.A."/>
            <person name="Paasch A."/>
            <person name="Narechania A."/>
            <person name="Kim E."/>
        </authorList>
    </citation>
    <scope>NUCLEOTIDE SEQUENCE [LARGE SCALE GENOMIC DNA]</scope>
    <source>
        <strain evidence="1 2">PLY_AMNH</strain>
    </source>
</reference>
<dbReference type="AlphaFoldDB" id="A0AAE0G4G6"/>
<keyword evidence="2" id="KW-1185">Reference proteome</keyword>
<dbReference type="Gene3D" id="2.40.10.10">
    <property type="entry name" value="Trypsin-like serine proteases"/>
    <property type="match status" value="1"/>
</dbReference>
<feature type="non-terminal residue" evidence="1">
    <location>
        <position position="204"/>
    </location>
</feature>
<evidence type="ECO:0000313" key="1">
    <source>
        <dbReference type="EMBL" id="KAK3271348.1"/>
    </source>
</evidence>
<evidence type="ECO:0000313" key="2">
    <source>
        <dbReference type="Proteomes" id="UP001190700"/>
    </source>
</evidence>
<proteinExistence type="predicted"/>
<organism evidence="1 2">
    <name type="scientific">Cymbomonas tetramitiformis</name>
    <dbReference type="NCBI Taxonomy" id="36881"/>
    <lineage>
        <taxon>Eukaryota</taxon>
        <taxon>Viridiplantae</taxon>
        <taxon>Chlorophyta</taxon>
        <taxon>Pyramimonadophyceae</taxon>
        <taxon>Pyramimonadales</taxon>
        <taxon>Pyramimonadaceae</taxon>
        <taxon>Cymbomonas</taxon>
    </lineage>
</organism>